<evidence type="ECO:0000256" key="5">
    <source>
        <dbReference type="RuleBase" id="RU363050"/>
    </source>
</evidence>
<dbReference type="PANTHER" id="PTHR19302:SF33">
    <property type="entry name" value="GAMMA-TUBULIN COMPLEX COMPONENT 5"/>
    <property type="match status" value="1"/>
</dbReference>
<protein>
    <recommendedName>
        <fullName evidence="5">Gamma-tubulin complex component</fullName>
    </recommendedName>
</protein>
<evidence type="ECO:0000256" key="4">
    <source>
        <dbReference type="ARBA" id="ARBA00023212"/>
    </source>
</evidence>
<dbReference type="Pfam" id="PF04130">
    <property type="entry name" value="GCP_C_terminal"/>
    <property type="match status" value="1"/>
</dbReference>
<dbReference type="InterPro" id="IPR040457">
    <property type="entry name" value="GCP_C"/>
</dbReference>
<dbReference type="InterPro" id="IPR042241">
    <property type="entry name" value="GCP_C_sf"/>
</dbReference>
<accession>A0ABD2MVM8</accession>
<evidence type="ECO:0000256" key="3">
    <source>
        <dbReference type="ARBA" id="ARBA00022701"/>
    </source>
</evidence>
<evidence type="ECO:0000256" key="1">
    <source>
        <dbReference type="ARBA" id="ARBA00010337"/>
    </source>
</evidence>
<dbReference type="AlphaFoldDB" id="A0ABD2MVM8"/>
<keyword evidence="4 5" id="KW-0206">Cytoskeleton</keyword>
<sequence>MIFECLLIKIFKMNTEINIEVKNLIQHIYQSKNNIEVKNAKEKQVLIQLKKGDTMSFVNKKDMDVSIQKMAEKFQFHGFFLQADHLLKMYDRYMNKTPKQDHTNALNVVRFLLYMSESPTNKFLENPEDYLVAEEEKEGDDINWAEYLLEGIETYCPQQFEDTSDDSDQFESAEESDAELTNENVRPILESNTNIGIKMNFNLNHQELMSSIQHTWYNKEYYLEKPFSKRTEANTGLLWEEYLQEQTHGFIDIETSSFISEYKVIREIMWQMFGTHNSFLFRFKGDKLNIRSNVSISSMRGVCFEAFMQQFLDYIELMEFFRNFLDSFKEYEVCQTYLCYRSGIIRNVLNPIFENLMAIEETVRKQEETYTLLRLCEDLIPIFAPLKILREIHQKVIVSAQENLPLYCATSLLCNLHSNLKHSITKLEHDLKMTLYLESLFKYFFLMDSWLTRNDFVDINWEFVLVQYSSTQTVEYKTSPFLSARISYQVNEDIKEEYQNDGIIQIICKQVLQIAKNIRLLFLLRKFDFYCKSKETLYQELVRRFLEELCGFFNYKDEDVFQNLSQVEEMEPPKVLAFKYPVISSEMCKKPTEMDKLDNLVDINNSFLMEAFADFFYEPKSNIGEYNKNMTLFDRINKITAGIFPFRNCIEKIFLDILKERFSVSGLMVKGTLVEDHHLECIFELLRALFLFCDAGIFPFFQQFFEEMKFLPNTPWRYMKLSSVLKDMVIEKYPLICDKCDITLSSSREQSMDQIDICDNVNINIVMKWPLNIVINEEEINVYKSLFHFLIKLKWALHTLKGLSCKEIFNINMKKTNKLLANTAKKLEVFRFNLLGLLNFIQHYVMCFCLTKCLKNFELDFEKSKDLDSIIKSHCEFIEGMADMVQFLQEDKEECNMKTILHCVKIVQSMWHNQDLALNEEILNKSYKIFKKCNSNIRTKVNRIYHKLS</sequence>
<organism evidence="8 9">
    <name type="scientific">Cryptolaemus montrouzieri</name>
    <dbReference type="NCBI Taxonomy" id="559131"/>
    <lineage>
        <taxon>Eukaryota</taxon>
        <taxon>Metazoa</taxon>
        <taxon>Ecdysozoa</taxon>
        <taxon>Arthropoda</taxon>
        <taxon>Hexapoda</taxon>
        <taxon>Insecta</taxon>
        <taxon>Pterygota</taxon>
        <taxon>Neoptera</taxon>
        <taxon>Endopterygota</taxon>
        <taxon>Coleoptera</taxon>
        <taxon>Polyphaga</taxon>
        <taxon>Cucujiformia</taxon>
        <taxon>Coccinelloidea</taxon>
        <taxon>Coccinellidae</taxon>
        <taxon>Scymninae</taxon>
        <taxon>Scymnini</taxon>
        <taxon>Cryptolaemus</taxon>
    </lineage>
</organism>
<dbReference type="GO" id="GO:0005815">
    <property type="term" value="C:microtubule organizing center"/>
    <property type="evidence" value="ECO:0007669"/>
    <property type="project" value="UniProtKB-SubCell"/>
</dbReference>
<feature type="domain" description="Gamma tubulin complex component C-terminal" evidence="7">
    <location>
        <begin position="751"/>
        <end position="915"/>
    </location>
</feature>
<dbReference type="InterPro" id="IPR007259">
    <property type="entry name" value="GCP"/>
</dbReference>
<reference evidence="8 9" key="1">
    <citation type="journal article" date="2021" name="BMC Biol.">
        <title>Horizontally acquired antibacterial genes associated with adaptive radiation of ladybird beetles.</title>
        <authorList>
            <person name="Li H.S."/>
            <person name="Tang X.F."/>
            <person name="Huang Y.H."/>
            <person name="Xu Z.Y."/>
            <person name="Chen M.L."/>
            <person name="Du X.Y."/>
            <person name="Qiu B.Y."/>
            <person name="Chen P.T."/>
            <person name="Zhang W."/>
            <person name="Slipinski A."/>
            <person name="Escalona H.E."/>
            <person name="Waterhouse R.M."/>
            <person name="Zwick A."/>
            <person name="Pang H."/>
        </authorList>
    </citation>
    <scope>NUCLEOTIDE SEQUENCE [LARGE SCALE GENOMIC DNA]</scope>
    <source>
        <strain evidence="8">SYSU2018</strain>
    </source>
</reference>
<dbReference type="GO" id="GO:0005874">
    <property type="term" value="C:microtubule"/>
    <property type="evidence" value="ECO:0007669"/>
    <property type="project" value="UniProtKB-KW"/>
</dbReference>
<feature type="compositionally biased region" description="Acidic residues" evidence="6">
    <location>
        <begin position="162"/>
        <end position="180"/>
    </location>
</feature>
<name>A0ABD2MVM8_9CUCU</name>
<evidence type="ECO:0000256" key="6">
    <source>
        <dbReference type="SAM" id="MobiDB-lite"/>
    </source>
</evidence>
<evidence type="ECO:0000313" key="9">
    <source>
        <dbReference type="Proteomes" id="UP001516400"/>
    </source>
</evidence>
<proteinExistence type="inferred from homology"/>
<dbReference type="EMBL" id="JABFTP020000042">
    <property type="protein sequence ID" value="KAL3270449.1"/>
    <property type="molecule type" value="Genomic_DNA"/>
</dbReference>
<evidence type="ECO:0000259" key="7">
    <source>
        <dbReference type="Pfam" id="PF04130"/>
    </source>
</evidence>
<dbReference type="PANTHER" id="PTHR19302">
    <property type="entry name" value="GAMMA TUBULIN COMPLEX PROTEIN"/>
    <property type="match status" value="1"/>
</dbReference>
<dbReference type="Proteomes" id="UP001516400">
    <property type="component" value="Unassembled WGS sequence"/>
</dbReference>
<keyword evidence="2 5" id="KW-0963">Cytoplasm</keyword>
<dbReference type="Gene3D" id="1.20.120.1900">
    <property type="entry name" value="Gamma-tubulin complex, C-terminal domain"/>
    <property type="match status" value="1"/>
</dbReference>
<comment type="caution">
    <text evidence="8">The sequence shown here is derived from an EMBL/GenBank/DDBJ whole genome shotgun (WGS) entry which is preliminary data.</text>
</comment>
<comment type="similarity">
    <text evidence="1 5">Belongs to the TUBGCP family.</text>
</comment>
<feature type="region of interest" description="Disordered" evidence="6">
    <location>
        <begin position="161"/>
        <end position="180"/>
    </location>
</feature>
<evidence type="ECO:0000313" key="8">
    <source>
        <dbReference type="EMBL" id="KAL3270449.1"/>
    </source>
</evidence>
<keyword evidence="9" id="KW-1185">Reference proteome</keyword>
<evidence type="ECO:0000256" key="2">
    <source>
        <dbReference type="ARBA" id="ARBA00022490"/>
    </source>
</evidence>
<comment type="subcellular location">
    <subcellularLocation>
        <location evidence="5">Cytoplasm</location>
        <location evidence="5">Cytoskeleton</location>
        <location evidence="5">Microtubule organizing center</location>
    </subcellularLocation>
</comment>
<keyword evidence="3 5" id="KW-0493">Microtubule</keyword>
<gene>
    <name evidence="8" type="ORF">HHI36_021000</name>
</gene>